<evidence type="ECO:0000313" key="2">
    <source>
        <dbReference type="Proteomes" id="UP001055072"/>
    </source>
</evidence>
<dbReference type="EMBL" id="MU274906">
    <property type="protein sequence ID" value="KAI0091023.1"/>
    <property type="molecule type" value="Genomic_DNA"/>
</dbReference>
<evidence type="ECO:0000313" key="1">
    <source>
        <dbReference type="EMBL" id="KAI0091023.1"/>
    </source>
</evidence>
<comment type="caution">
    <text evidence="1">The sequence shown here is derived from an EMBL/GenBank/DDBJ whole genome shotgun (WGS) entry which is preliminary data.</text>
</comment>
<keyword evidence="2" id="KW-1185">Reference proteome</keyword>
<name>A0ACB8U9M7_9APHY</name>
<proteinExistence type="predicted"/>
<organism evidence="1 2">
    <name type="scientific">Irpex rosettiformis</name>
    <dbReference type="NCBI Taxonomy" id="378272"/>
    <lineage>
        <taxon>Eukaryota</taxon>
        <taxon>Fungi</taxon>
        <taxon>Dikarya</taxon>
        <taxon>Basidiomycota</taxon>
        <taxon>Agaricomycotina</taxon>
        <taxon>Agaricomycetes</taxon>
        <taxon>Polyporales</taxon>
        <taxon>Irpicaceae</taxon>
        <taxon>Irpex</taxon>
    </lineage>
</organism>
<sequence>MSEAKFNKAAEIIQSLPKDGPIKPTQDDQLYFYSHFKQATIGDVNTPRPGLLDFVGKAKWDAWKKLEGVSKEEARKEYVNKLVEVLKTADDADAKKFLEELEAIA</sequence>
<reference evidence="1" key="1">
    <citation type="journal article" date="2021" name="Environ. Microbiol.">
        <title>Gene family expansions and transcriptome signatures uncover fungal adaptations to wood decay.</title>
        <authorList>
            <person name="Hage H."/>
            <person name="Miyauchi S."/>
            <person name="Viragh M."/>
            <person name="Drula E."/>
            <person name="Min B."/>
            <person name="Chaduli D."/>
            <person name="Navarro D."/>
            <person name="Favel A."/>
            <person name="Norest M."/>
            <person name="Lesage-Meessen L."/>
            <person name="Balint B."/>
            <person name="Merenyi Z."/>
            <person name="de Eugenio L."/>
            <person name="Morin E."/>
            <person name="Martinez A.T."/>
            <person name="Baldrian P."/>
            <person name="Stursova M."/>
            <person name="Martinez M.J."/>
            <person name="Novotny C."/>
            <person name="Magnuson J.K."/>
            <person name="Spatafora J.W."/>
            <person name="Maurice S."/>
            <person name="Pangilinan J."/>
            <person name="Andreopoulos W."/>
            <person name="LaButti K."/>
            <person name="Hundley H."/>
            <person name="Na H."/>
            <person name="Kuo A."/>
            <person name="Barry K."/>
            <person name="Lipzen A."/>
            <person name="Henrissat B."/>
            <person name="Riley R."/>
            <person name="Ahrendt S."/>
            <person name="Nagy L.G."/>
            <person name="Grigoriev I.V."/>
            <person name="Martin F."/>
            <person name="Rosso M.N."/>
        </authorList>
    </citation>
    <scope>NUCLEOTIDE SEQUENCE</scope>
    <source>
        <strain evidence="1">CBS 384.51</strain>
    </source>
</reference>
<gene>
    <name evidence="1" type="ORF">BDY19DRAFT_886501</name>
</gene>
<dbReference type="Proteomes" id="UP001055072">
    <property type="component" value="Unassembled WGS sequence"/>
</dbReference>
<accession>A0ACB8U9M7</accession>
<protein>
    <submittedName>
        <fullName evidence="1">Acyl-CoA-binding protein</fullName>
    </submittedName>
</protein>